<organism evidence="2 3">
    <name type="scientific">Prauserella halophila</name>
    <dbReference type="NCBI Taxonomy" id="185641"/>
    <lineage>
        <taxon>Bacteria</taxon>
        <taxon>Bacillati</taxon>
        <taxon>Actinomycetota</taxon>
        <taxon>Actinomycetes</taxon>
        <taxon>Pseudonocardiales</taxon>
        <taxon>Pseudonocardiaceae</taxon>
        <taxon>Prauserella</taxon>
    </lineage>
</organism>
<evidence type="ECO:0000313" key="2">
    <source>
        <dbReference type="EMBL" id="GAA1250997.1"/>
    </source>
</evidence>
<comment type="caution">
    <text evidence="2">The sequence shown here is derived from an EMBL/GenBank/DDBJ whole genome shotgun (WGS) entry which is preliminary data.</text>
</comment>
<dbReference type="EMBL" id="BAAALN010000018">
    <property type="protein sequence ID" value="GAA1250997.1"/>
    <property type="molecule type" value="Genomic_DNA"/>
</dbReference>
<feature type="compositionally biased region" description="Gly residues" evidence="1">
    <location>
        <begin position="393"/>
        <end position="433"/>
    </location>
</feature>
<sequence>MHEGATMGVFDDPLILDKAKAYVGGLFSAGSMPIEQIVRAMRQGESGKWQGTADEADTLTKDVTEGDDASVMRSTKMMQAMESSWTGEGAEAAAGTIRRGMKAAQATADVYQKNARFHADNSHSFDGSKNQFPDIPKDAPEKDFFDHVTPWDTDTEGQINQRNAKIEQAKQVYQGYDSTVSDSAMNVDASFDELGGIDGDFSGIERDKSSSVADAGTGVTSIDEPGSGGSVQPGGPQVRPGGSQVQPGGSQIPSGGPTPVPGGPTPGNPTSNVPGPAPDDTTSSSGYTPPDFQRPAAAAPGYNTPGFNSGSGFGPGGSTNTPGFGPVGTGGGFGPTGGGSSSAGGGRFSTPGMGGAAGGYSSGGAGAAGGAAGAAGGAAGAGRATGAAPFGPAGSGGAAAGGPAAAGGSGAASGGRGGMPMGGAGGGGRGGQGGDDEDHQRKYIADTDHAFSLTEGEEVLRDPVTGHVVTPPTIGE</sequence>
<evidence type="ECO:0008006" key="4">
    <source>
        <dbReference type="Google" id="ProtNLM"/>
    </source>
</evidence>
<feature type="compositionally biased region" description="Pro residues" evidence="1">
    <location>
        <begin position="256"/>
        <end position="267"/>
    </location>
</feature>
<evidence type="ECO:0000256" key="1">
    <source>
        <dbReference type="SAM" id="MobiDB-lite"/>
    </source>
</evidence>
<feature type="region of interest" description="Disordered" evidence="1">
    <location>
        <begin position="202"/>
        <end position="444"/>
    </location>
</feature>
<protein>
    <recommendedName>
        <fullName evidence="4">PPE family protein</fullName>
    </recommendedName>
</protein>
<evidence type="ECO:0000313" key="3">
    <source>
        <dbReference type="Proteomes" id="UP001500653"/>
    </source>
</evidence>
<gene>
    <name evidence="2" type="ORF">GCM10009676_42220</name>
</gene>
<reference evidence="2 3" key="1">
    <citation type="journal article" date="2019" name="Int. J. Syst. Evol. Microbiol.">
        <title>The Global Catalogue of Microorganisms (GCM) 10K type strain sequencing project: providing services to taxonomists for standard genome sequencing and annotation.</title>
        <authorList>
            <consortium name="The Broad Institute Genomics Platform"/>
            <consortium name="The Broad Institute Genome Sequencing Center for Infectious Disease"/>
            <person name="Wu L."/>
            <person name="Ma J."/>
        </authorList>
    </citation>
    <scope>NUCLEOTIDE SEQUENCE [LARGE SCALE GENOMIC DNA]</scope>
    <source>
        <strain evidence="2 3">JCM 13023</strain>
    </source>
</reference>
<accession>A0ABN1WIS7</accession>
<keyword evidence="3" id="KW-1185">Reference proteome</keyword>
<feature type="compositionally biased region" description="Low complexity" evidence="1">
    <location>
        <begin position="381"/>
        <end position="392"/>
    </location>
</feature>
<name>A0ABN1WIS7_9PSEU</name>
<feature type="compositionally biased region" description="Gly residues" evidence="1">
    <location>
        <begin position="325"/>
        <end position="380"/>
    </location>
</feature>
<feature type="compositionally biased region" description="Low complexity" evidence="1">
    <location>
        <begin position="233"/>
        <end position="255"/>
    </location>
</feature>
<proteinExistence type="predicted"/>
<dbReference type="Proteomes" id="UP001500653">
    <property type="component" value="Unassembled WGS sequence"/>
</dbReference>